<keyword evidence="1" id="KW-0689">Ribosomal protein</keyword>
<accession>V5KVG3</accession>
<reference evidence="1" key="2">
    <citation type="journal article" date="2014" name="PLoS ONE">
        <title>Description of Colponema vietnamica sp.n. and Acavomonas peruviana n. gen. n. sp., two new alveolate phyla (Colponemidia nom. nov. and Acavomonidia nom. nov.) and their contributions to reconstructing the ancestral state of alveolates and eukaryotes.</title>
        <authorList>
            <person name="Tikhonenkov D.V."/>
            <person name="Janouskovec J."/>
            <person name="Mylnikov A.P."/>
            <person name="Mikhailov K.V."/>
            <person name="Simdyanov T.G."/>
            <person name="Aleoshin V.V."/>
            <person name="Keeling P.J."/>
        </authorList>
    </citation>
    <scope>NUCLEOTIDE SEQUENCE</scope>
    <source>
        <strain evidence="1">Colp-5</strain>
    </source>
</reference>
<dbReference type="EMBL" id="KF651061">
    <property type="protein sequence ID" value="AHA41656.1"/>
    <property type="molecule type" value="Genomic_DNA"/>
</dbReference>
<organism evidence="1">
    <name type="scientific">Acavomonas peruviana</name>
    <dbReference type="NCBI Taxonomy" id="1542312"/>
    <lineage>
        <taxon>Eukaryota</taxon>
        <taxon>Sar</taxon>
        <taxon>Alveolata</taxon>
        <taxon>Colponemida</taxon>
        <taxon>Acavomonidia</taxon>
        <taxon>Acavomonas</taxon>
    </lineage>
</organism>
<sequence>MQNIIYKYFSSDFVNNKNIMDLTFYEKKIFNFVKINNFNKKKSCIITGTKRSFNSFFFLNRNYVKYMSNNLYFDHMFNVK</sequence>
<dbReference type="GO" id="GO:0005840">
    <property type="term" value="C:ribosome"/>
    <property type="evidence" value="ECO:0007669"/>
    <property type="project" value="UniProtKB-KW"/>
</dbReference>
<keyword evidence="1" id="KW-0687">Ribonucleoprotein</keyword>
<keyword evidence="1" id="KW-0496">Mitochondrion</keyword>
<dbReference type="AlphaFoldDB" id="V5KVG3"/>
<proteinExistence type="predicted"/>
<geneLocation type="mitochondrion" evidence="1"/>
<evidence type="ECO:0000313" key="1">
    <source>
        <dbReference type="EMBL" id="AHA41656.1"/>
    </source>
</evidence>
<name>V5KVG3_9ALVE</name>
<reference evidence="1" key="1">
    <citation type="journal article" date="2013" name="Curr. Biol.">
        <title>Colponemids represent multiple ancient alveolate lineages.</title>
        <authorList>
            <person name="Janouskovec J."/>
            <person name="Tikhonenkov D.V."/>
            <person name="Mikhailov K.V."/>
            <person name="Simdyanov T.G."/>
            <person name="Aleoshin V.V."/>
            <person name="Mylnikov A.P."/>
            <person name="Keeling P.J."/>
        </authorList>
    </citation>
    <scope>NUCLEOTIDE SEQUENCE</scope>
    <source>
        <strain evidence="1">Colp-5</strain>
    </source>
</reference>
<protein>
    <submittedName>
        <fullName evidence="1">Ribosomal protein S14</fullName>
    </submittedName>
</protein>
<gene>
    <name evidence="1" type="primary">rps14</name>
</gene>